<keyword evidence="3" id="KW-1185">Reference proteome</keyword>
<dbReference type="EMBL" id="BMYD01000003">
    <property type="protein sequence ID" value="GHA84077.1"/>
    <property type="molecule type" value="Genomic_DNA"/>
</dbReference>
<evidence type="ECO:0000256" key="1">
    <source>
        <dbReference type="SAM" id="MobiDB-lite"/>
    </source>
</evidence>
<sequence length="104" mass="11507">MSKALPFELLVCVQNLDFWATTELVPGCDRLQVLAVFEELAGRARALSAPEHDAWLEERLLATRRRIDRRIQPRPLDGGTVSASAKAHAVERRRSNAPGGGLHP</sequence>
<feature type="region of interest" description="Disordered" evidence="1">
    <location>
        <begin position="72"/>
        <end position="104"/>
    </location>
</feature>
<reference evidence="2" key="2">
    <citation type="submission" date="2020-09" db="EMBL/GenBank/DDBJ databases">
        <authorList>
            <person name="Sun Q."/>
            <person name="Kim S."/>
        </authorList>
    </citation>
    <scope>NUCLEOTIDE SEQUENCE</scope>
    <source>
        <strain evidence="2">KCTC 23077</strain>
    </source>
</reference>
<accession>A0A918T127</accession>
<protein>
    <submittedName>
        <fullName evidence="2">Uncharacterized protein</fullName>
    </submittedName>
</protein>
<name>A0A918T127_9GAMM</name>
<comment type="caution">
    <text evidence="2">The sequence shown here is derived from an EMBL/GenBank/DDBJ whole genome shotgun (WGS) entry which is preliminary data.</text>
</comment>
<evidence type="ECO:0000313" key="3">
    <source>
        <dbReference type="Proteomes" id="UP000646426"/>
    </source>
</evidence>
<dbReference type="AlphaFoldDB" id="A0A918T127"/>
<evidence type="ECO:0000313" key="2">
    <source>
        <dbReference type="EMBL" id="GHA84077.1"/>
    </source>
</evidence>
<dbReference type="RefSeq" id="WP_189456613.1">
    <property type="nucleotide sequence ID" value="NZ_BMYD01000003.1"/>
</dbReference>
<dbReference type="Proteomes" id="UP000646426">
    <property type="component" value="Unassembled WGS sequence"/>
</dbReference>
<gene>
    <name evidence="2" type="ORF">GCM10007067_22840</name>
</gene>
<proteinExistence type="predicted"/>
<organism evidence="2 3">
    <name type="scientific">Cognatilysobacter bugurensis</name>
    <dbReference type="NCBI Taxonomy" id="543356"/>
    <lineage>
        <taxon>Bacteria</taxon>
        <taxon>Pseudomonadati</taxon>
        <taxon>Pseudomonadota</taxon>
        <taxon>Gammaproteobacteria</taxon>
        <taxon>Lysobacterales</taxon>
        <taxon>Lysobacteraceae</taxon>
        <taxon>Cognatilysobacter</taxon>
    </lineage>
</organism>
<reference evidence="2" key="1">
    <citation type="journal article" date="2014" name="Int. J. Syst. Evol. Microbiol.">
        <title>Complete genome sequence of Corynebacterium casei LMG S-19264T (=DSM 44701T), isolated from a smear-ripened cheese.</title>
        <authorList>
            <consortium name="US DOE Joint Genome Institute (JGI-PGF)"/>
            <person name="Walter F."/>
            <person name="Albersmeier A."/>
            <person name="Kalinowski J."/>
            <person name="Ruckert C."/>
        </authorList>
    </citation>
    <scope>NUCLEOTIDE SEQUENCE</scope>
    <source>
        <strain evidence="2">KCTC 23077</strain>
    </source>
</reference>